<gene>
    <name evidence="2" type="ORF">DES53_11219</name>
</gene>
<sequence>MNSPVTTTIFILVAIAVVFLIIRRQEASGRSMLDAWAKDEGILLVSAKRCGFWRGPFWLADQGKAVFRIAVTDKESGTLRQGWACCGTFITSGMEVKVVVKWDS</sequence>
<keyword evidence="3" id="KW-1185">Reference proteome</keyword>
<dbReference type="Proteomes" id="UP000253426">
    <property type="component" value="Unassembled WGS sequence"/>
</dbReference>
<keyword evidence="1" id="KW-0812">Transmembrane</keyword>
<evidence type="ECO:0000256" key="1">
    <source>
        <dbReference type="SAM" id="Phobius"/>
    </source>
</evidence>
<keyword evidence="1" id="KW-0472">Membrane</keyword>
<evidence type="ECO:0000313" key="3">
    <source>
        <dbReference type="Proteomes" id="UP000253426"/>
    </source>
</evidence>
<dbReference type="RefSeq" id="WP_113961158.1">
    <property type="nucleotide sequence ID" value="NZ_QNRR01000012.1"/>
</dbReference>
<feature type="transmembrane region" description="Helical" evidence="1">
    <location>
        <begin position="6"/>
        <end position="22"/>
    </location>
</feature>
<protein>
    <submittedName>
        <fullName evidence="2">Uncharacterized protein</fullName>
    </submittedName>
</protein>
<reference evidence="2 3" key="1">
    <citation type="submission" date="2018-06" db="EMBL/GenBank/DDBJ databases">
        <title>Genomic Encyclopedia of Type Strains, Phase IV (KMG-IV): sequencing the most valuable type-strain genomes for metagenomic binning, comparative biology and taxonomic classification.</title>
        <authorList>
            <person name="Goeker M."/>
        </authorList>
    </citation>
    <scope>NUCLEOTIDE SEQUENCE [LARGE SCALE GENOMIC DNA]</scope>
    <source>
        <strain evidence="2 3">DSM 25532</strain>
    </source>
</reference>
<dbReference type="OrthoDB" id="5953407at2"/>
<comment type="caution">
    <text evidence="2">The sequence shown here is derived from an EMBL/GenBank/DDBJ whole genome shotgun (WGS) entry which is preliminary data.</text>
</comment>
<evidence type="ECO:0000313" key="2">
    <source>
        <dbReference type="EMBL" id="RBP38021.1"/>
    </source>
</evidence>
<dbReference type="EMBL" id="QNRR01000012">
    <property type="protein sequence ID" value="RBP38021.1"/>
    <property type="molecule type" value="Genomic_DNA"/>
</dbReference>
<name>A0A366H773_9BACT</name>
<organism evidence="2 3">
    <name type="scientific">Roseimicrobium gellanilyticum</name>
    <dbReference type="NCBI Taxonomy" id="748857"/>
    <lineage>
        <taxon>Bacteria</taxon>
        <taxon>Pseudomonadati</taxon>
        <taxon>Verrucomicrobiota</taxon>
        <taxon>Verrucomicrobiia</taxon>
        <taxon>Verrucomicrobiales</taxon>
        <taxon>Verrucomicrobiaceae</taxon>
        <taxon>Roseimicrobium</taxon>
    </lineage>
</organism>
<proteinExistence type="predicted"/>
<keyword evidence="1" id="KW-1133">Transmembrane helix</keyword>
<accession>A0A366H773</accession>
<dbReference type="AlphaFoldDB" id="A0A366H773"/>